<keyword evidence="7 10" id="KW-0653">Protein transport</keyword>
<dbReference type="GO" id="GO:0031992">
    <property type="term" value="F:energy transducer activity"/>
    <property type="evidence" value="ECO:0007669"/>
    <property type="project" value="InterPro"/>
</dbReference>
<dbReference type="InterPro" id="IPR037682">
    <property type="entry name" value="TonB_C"/>
</dbReference>
<dbReference type="RefSeq" id="WP_068301819.1">
    <property type="nucleotide sequence ID" value="NZ_FNAK01000003.1"/>
</dbReference>
<reference evidence="12 13" key="1">
    <citation type="submission" date="2016-10" db="EMBL/GenBank/DDBJ databases">
        <authorList>
            <person name="de Groot N.N."/>
        </authorList>
    </citation>
    <scope>NUCLEOTIDE SEQUENCE [LARGE SCALE GENOMIC DNA]</scope>
    <source>
        <strain evidence="12 13">CGMCC 1.9109</strain>
    </source>
</reference>
<evidence type="ECO:0000313" key="12">
    <source>
        <dbReference type="EMBL" id="SDD81676.1"/>
    </source>
</evidence>
<dbReference type="EMBL" id="FNAK01000003">
    <property type="protein sequence ID" value="SDD81676.1"/>
    <property type="molecule type" value="Genomic_DNA"/>
</dbReference>
<evidence type="ECO:0000259" key="11">
    <source>
        <dbReference type="PROSITE" id="PS52015"/>
    </source>
</evidence>
<gene>
    <name evidence="12" type="ORF">SAMN04488071_1368</name>
</gene>
<dbReference type="GO" id="GO:0005886">
    <property type="term" value="C:plasma membrane"/>
    <property type="evidence" value="ECO:0007669"/>
    <property type="project" value="UniProtKB-SubCell"/>
</dbReference>
<dbReference type="GO" id="GO:0055085">
    <property type="term" value="P:transmembrane transport"/>
    <property type="evidence" value="ECO:0007669"/>
    <property type="project" value="InterPro"/>
</dbReference>
<evidence type="ECO:0000256" key="6">
    <source>
        <dbReference type="ARBA" id="ARBA00022692"/>
    </source>
</evidence>
<evidence type="ECO:0000256" key="2">
    <source>
        <dbReference type="ARBA" id="ARBA00006555"/>
    </source>
</evidence>
<dbReference type="NCBIfam" id="TIGR01352">
    <property type="entry name" value="tonB_Cterm"/>
    <property type="match status" value="1"/>
</dbReference>
<keyword evidence="6" id="KW-0812">Transmembrane</keyword>
<keyword evidence="9" id="KW-0472">Membrane</keyword>
<dbReference type="AlphaFoldDB" id="A0A1G6XWD0"/>
<dbReference type="GO" id="GO:0015891">
    <property type="term" value="P:siderophore transport"/>
    <property type="evidence" value="ECO:0007669"/>
    <property type="project" value="InterPro"/>
</dbReference>
<feature type="domain" description="TonB C-terminal" evidence="11">
    <location>
        <begin position="112"/>
        <end position="205"/>
    </location>
</feature>
<evidence type="ECO:0000313" key="13">
    <source>
        <dbReference type="Proteomes" id="UP000183685"/>
    </source>
</evidence>
<organism evidence="12 13">
    <name type="scientific">Kordiimonas lacus</name>
    <dbReference type="NCBI Taxonomy" id="637679"/>
    <lineage>
        <taxon>Bacteria</taxon>
        <taxon>Pseudomonadati</taxon>
        <taxon>Pseudomonadota</taxon>
        <taxon>Alphaproteobacteria</taxon>
        <taxon>Kordiimonadales</taxon>
        <taxon>Kordiimonadaceae</taxon>
        <taxon>Kordiimonas</taxon>
    </lineage>
</organism>
<dbReference type="Proteomes" id="UP000183685">
    <property type="component" value="Unassembled WGS sequence"/>
</dbReference>
<dbReference type="PANTHER" id="PTHR33446:SF14">
    <property type="entry name" value="PROTEIN TONB"/>
    <property type="match status" value="1"/>
</dbReference>
<keyword evidence="4 10" id="KW-1003">Cell membrane</keyword>
<comment type="function">
    <text evidence="10">Interacts with outer membrane receptor proteins that carry out high-affinity binding and energy dependent uptake into the periplasmic space of specific substrates. It could act to transduce energy from the cytoplasmic membrane to specific energy-requiring processes in the outer membrane, resulting in the release into the periplasm of ligands bound by these outer membrane proteins.</text>
</comment>
<evidence type="ECO:0000256" key="7">
    <source>
        <dbReference type="ARBA" id="ARBA00022927"/>
    </source>
</evidence>
<dbReference type="InterPro" id="IPR003538">
    <property type="entry name" value="TonB"/>
</dbReference>
<evidence type="ECO:0000256" key="10">
    <source>
        <dbReference type="RuleBase" id="RU362123"/>
    </source>
</evidence>
<dbReference type="GO" id="GO:0015031">
    <property type="term" value="P:protein transport"/>
    <property type="evidence" value="ECO:0007669"/>
    <property type="project" value="UniProtKB-UniRule"/>
</dbReference>
<evidence type="ECO:0000256" key="9">
    <source>
        <dbReference type="ARBA" id="ARBA00023136"/>
    </source>
</evidence>
<keyword evidence="5 10" id="KW-0997">Cell inner membrane</keyword>
<evidence type="ECO:0000256" key="5">
    <source>
        <dbReference type="ARBA" id="ARBA00022519"/>
    </source>
</evidence>
<dbReference type="Gene3D" id="3.30.1150.10">
    <property type="match status" value="1"/>
</dbReference>
<dbReference type="STRING" id="637679.GCA_001550055_01049"/>
<evidence type="ECO:0000256" key="1">
    <source>
        <dbReference type="ARBA" id="ARBA00004383"/>
    </source>
</evidence>
<dbReference type="PANTHER" id="PTHR33446">
    <property type="entry name" value="PROTEIN TONB-RELATED"/>
    <property type="match status" value="1"/>
</dbReference>
<dbReference type="SUPFAM" id="SSF74653">
    <property type="entry name" value="TolA/TonB C-terminal domain"/>
    <property type="match status" value="1"/>
</dbReference>
<keyword evidence="3 10" id="KW-0813">Transport</keyword>
<evidence type="ECO:0000256" key="3">
    <source>
        <dbReference type="ARBA" id="ARBA00022448"/>
    </source>
</evidence>
<keyword evidence="10" id="KW-0735">Signal-anchor</keyword>
<protein>
    <recommendedName>
        <fullName evidence="10">Protein TonB</fullName>
    </recommendedName>
</protein>
<comment type="subcellular location">
    <subcellularLocation>
        <location evidence="1 10">Cell inner membrane</location>
        <topology evidence="1 10">Single-pass membrane protein</topology>
        <orientation evidence="1 10">Periplasmic side</orientation>
    </subcellularLocation>
</comment>
<dbReference type="GO" id="GO:0030288">
    <property type="term" value="C:outer membrane-bounded periplasmic space"/>
    <property type="evidence" value="ECO:0007669"/>
    <property type="project" value="InterPro"/>
</dbReference>
<dbReference type="Pfam" id="PF03544">
    <property type="entry name" value="TonB_C"/>
    <property type="match status" value="1"/>
</dbReference>
<dbReference type="InterPro" id="IPR006260">
    <property type="entry name" value="TonB/TolA_C"/>
</dbReference>
<dbReference type="PRINTS" id="PR01374">
    <property type="entry name" value="TONBPROTEIN"/>
</dbReference>
<keyword evidence="8" id="KW-1133">Transmembrane helix</keyword>
<proteinExistence type="inferred from homology"/>
<accession>A0A1G6XWD0</accession>
<keyword evidence="13" id="KW-1185">Reference proteome</keyword>
<name>A0A1G6XWD0_9PROT</name>
<evidence type="ECO:0000256" key="4">
    <source>
        <dbReference type="ARBA" id="ARBA00022475"/>
    </source>
</evidence>
<dbReference type="InterPro" id="IPR051045">
    <property type="entry name" value="TonB-dependent_transducer"/>
</dbReference>
<comment type="similarity">
    <text evidence="2 10">Belongs to the TonB family.</text>
</comment>
<sequence length="205" mass="22707">MFATTNQTKLVPISGVAMAATFGLFYLMQSLVASDDLDFAEPRPPIRLDVNIGDIEVRPAREIERVTPPPEPEPQPEVEVDRSASFDGFNFEVGPAPKPYINSTGTTFKLGVSDGERIPIVRVNPTYPRRALIDGVEGWVILDFTVSEMGTVENAVVIDANPKGYFERAALKAIQKFKYKPTVVDGQPRASRGQFRMTFELTQTQ</sequence>
<evidence type="ECO:0000256" key="8">
    <source>
        <dbReference type="ARBA" id="ARBA00022989"/>
    </source>
</evidence>
<dbReference type="PROSITE" id="PS52015">
    <property type="entry name" value="TONB_CTD"/>
    <property type="match status" value="1"/>
</dbReference>